<name>A0A839IMH4_9GAMM</name>
<organism evidence="1 2">
    <name type="scientific">Oceanospirillum sediminis</name>
    <dbReference type="NCBI Taxonomy" id="2760088"/>
    <lineage>
        <taxon>Bacteria</taxon>
        <taxon>Pseudomonadati</taxon>
        <taxon>Pseudomonadota</taxon>
        <taxon>Gammaproteobacteria</taxon>
        <taxon>Oceanospirillales</taxon>
        <taxon>Oceanospirillaceae</taxon>
        <taxon>Oceanospirillum</taxon>
    </lineage>
</organism>
<evidence type="ECO:0000313" key="2">
    <source>
        <dbReference type="Proteomes" id="UP000565262"/>
    </source>
</evidence>
<gene>
    <name evidence="1" type="ORF">H4O21_04740</name>
</gene>
<sequence length="239" mass="25166">MRVNIYSDFFTPVPVKGQYLHIKIASGDVEVRFSDQTRLKLSAGETIEIAFDGLEFKSGDSDQEIEIRTGWGKFQPAITAITSTAIERINRPVDVTGSTVAITGQADVTGSKVDVSGSAVTVSGSVDVSGSTLNANVNGAVEVVGSRSASVIGAEITIPPSGSASIAARNNRSRIILQNDSEALTKCRVTEADAVSPYGLRLIGGDGMMGEQILRTTAALKIWNTSETVAVISIFEEVV</sequence>
<dbReference type="AlphaFoldDB" id="A0A839IMH4"/>
<dbReference type="EMBL" id="JACJFM010000004">
    <property type="protein sequence ID" value="MBB1485920.1"/>
    <property type="molecule type" value="Genomic_DNA"/>
</dbReference>
<proteinExistence type="predicted"/>
<dbReference type="Proteomes" id="UP000565262">
    <property type="component" value="Unassembled WGS sequence"/>
</dbReference>
<reference evidence="1 2" key="1">
    <citation type="submission" date="2020-08" db="EMBL/GenBank/DDBJ databases">
        <title>Oceanospirillum sp. nov. isolated from marine sediment.</title>
        <authorList>
            <person name="Ji X."/>
        </authorList>
    </citation>
    <scope>NUCLEOTIDE SEQUENCE [LARGE SCALE GENOMIC DNA]</scope>
    <source>
        <strain evidence="1 2">D5</strain>
    </source>
</reference>
<accession>A0A839IMH4</accession>
<comment type="caution">
    <text evidence="1">The sequence shown here is derived from an EMBL/GenBank/DDBJ whole genome shotgun (WGS) entry which is preliminary data.</text>
</comment>
<evidence type="ECO:0000313" key="1">
    <source>
        <dbReference type="EMBL" id="MBB1485920.1"/>
    </source>
</evidence>
<keyword evidence="2" id="KW-1185">Reference proteome</keyword>
<dbReference type="RefSeq" id="WP_182807705.1">
    <property type="nucleotide sequence ID" value="NZ_JACJFM010000004.1"/>
</dbReference>
<protein>
    <submittedName>
        <fullName evidence="1">Uncharacterized protein</fullName>
    </submittedName>
</protein>